<evidence type="ECO:0000313" key="2">
    <source>
        <dbReference type="EMBL" id="KLE34473.1"/>
    </source>
</evidence>
<dbReference type="AlphaFoldDB" id="A0A0G9MYW6"/>
<dbReference type="EMBL" id="LBHB01000002">
    <property type="protein sequence ID" value="KLE34473.1"/>
    <property type="molecule type" value="Genomic_DNA"/>
</dbReference>
<feature type="transmembrane region" description="Helical" evidence="1">
    <location>
        <begin position="193"/>
        <end position="214"/>
    </location>
</feature>
<dbReference type="OrthoDB" id="4998316at2"/>
<proteinExistence type="predicted"/>
<comment type="caution">
    <text evidence="2">The sequence shown here is derived from an EMBL/GenBank/DDBJ whole genome shotgun (WGS) entry which is preliminary data.</text>
</comment>
<keyword evidence="3" id="KW-1185">Reference proteome</keyword>
<keyword evidence="1" id="KW-1133">Transmembrane helix</keyword>
<dbReference type="STRING" id="1581420.AAW00_09640"/>
<feature type="transmembrane region" description="Helical" evidence="1">
    <location>
        <begin position="112"/>
        <end position="132"/>
    </location>
</feature>
<accession>A0A0G9MYW6</accession>
<feature type="transmembrane region" description="Helical" evidence="1">
    <location>
        <begin position="275"/>
        <end position="296"/>
    </location>
</feature>
<gene>
    <name evidence="2" type="ORF">AAW00_09640</name>
</gene>
<dbReference type="InterPro" id="IPR021296">
    <property type="entry name" value="DUF2868"/>
</dbReference>
<reference evidence="2 3" key="1">
    <citation type="submission" date="2015-04" db="EMBL/GenBank/DDBJ databases">
        <title>The draft genome sequence of Erythrobacter luteus KA37.</title>
        <authorList>
            <person name="Zhuang L."/>
            <person name="Liu Y."/>
            <person name="Shao Z."/>
        </authorList>
    </citation>
    <scope>NUCLEOTIDE SEQUENCE [LARGE SCALE GENOMIC DNA]</scope>
    <source>
        <strain evidence="2 3">KA37</strain>
    </source>
</reference>
<dbReference type="Proteomes" id="UP000053464">
    <property type="component" value="Unassembled WGS sequence"/>
</dbReference>
<dbReference type="RefSeq" id="WP_047004120.1">
    <property type="nucleotide sequence ID" value="NZ_LBHB01000002.1"/>
</dbReference>
<sequence length="495" mass="53034">MREDDARAVELVRAIELEDREGALFTPEDRIQADARARAEAGDLSKKAGRERLLAARAQFAAARLATRHPGIDRLLAKSRWPGWLGIALPLLALVLGVLANEFGTDKRLDLLAVPLLGTVAWNLLVYLWLALSGLIGKRAVTGPALELAAEMSSRRKGDFESGSSLQRAADGFRRRWMLLTAKLSAARLARTLHLGAALFAVGLIGGIYARALVTEYRAGWESTFLSPEAVHALLSAMLGPTSALTGVGIPQVEGIAAMRWAGDELSGVNAGPWIHLYTVTVAALVVVPRLLLAAFEGARALRLARSLPVAGREDFYVRRLLRSAGGHPGRARVTPYAYRPGEETQRRLTSALRGALGDGATVAFDPAVGYGGEEAWLANHRGDPGEDYHLLLFTLSATPEAENHGELARRLAAEIAHARPGTVLAAIVDEAPFRAHFAGQAGLDERITTRLAAWRDVLGPAGVAPIGLDLSRADDRGLAERLEAALLRDPGLAR</sequence>
<protein>
    <recommendedName>
        <fullName evidence="4">DUF2868 domain-containing protein</fullName>
    </recommendedName>
</protein>
<evidence type="ECO:0000256" key="1">
    <source>
        <dbReference type="SAM" id="Phobius"/>
    </source>
</evidence>
<evidence type="ECO:0000313" key="3">
    <source>
        <dbReference type="Proteomes" id="UP000053464"/>
    </source>
</evidence>
<keyword evidence="1" id="KW-0812">Transmembrane</keyword>
<feature type="transmembrane region" description="Helical" evidence="1">
    <location>
        <begin position="81"/>
        <end position="100"/>
    </location>
</feature>
<organism evidence="2 3">
    <name type="scientific">Aurantiacibacter luteus</name>
    <dbReference type="NCBI Taxonomy" id="1581420"/>
    <lineage>
        <taxon>Bacteria</taxon>
        <taxon>Pseudomonadati</taxon>
        <taxon>Pseudomonadota</taxon>
        <taxon>Alphaproteobacteria</taxon>
        <taxon>Sphingomonadales</taxon>
        <taxon>Erythrobacteraceae</taxon>
        <taxon>Aurantiacibacter</taxon>
    </lineage>
</organism>
<keyword evidence="1" id="KW-0472">Membrane</keyword>
<name>A0A0G9MYW6_9SPHN</name>
<evidence type="ECO:0008006" key="4">
    <source>
        <dbReference type="Google" id="ProtNLM"/>
    </source>
</evidence>
<dbReference type="Pfam" id="PF11067">
    <property type="entry name" value="DUF2868"/>
    <property type="match status" value="1"/>
</dbReference>
<dbReference type="PATRIC" id="fig|1581420.6.peg.1978"/>